<dbReference type="AlphaFoldDB" id="A0AAV0MKX2"/>
<dbReference type="Proteomes" id="UP001154282">
    <property type="component" value="Unassembled WGS sequence"/>
</dbReference>
<feature type="transmembrane region" description="Helical" evidence="1">
    <location>
        <begin position="12"/>
        <end position="32"/>
    </location>
</feature>
<protein>
    <recommendedName>
        <fullName evidence="4">Secreted peptide</fullName>
    </recommendedName>
</protein>
<proteinExistence type="predicted"/>
<keyword evidence="1" id="KW-0472">Membrane</keyword>
<keyword evidence="3" id="KW-1185">Reference proteome</keyword>
<sequence length="93" mass="10673">MPLPQSPTSALFLFLLFFCGGRSFLFGGFFSFHLDGLLRLLFFQGLGGGGRGLFLLLLLFGLLDRLPAMASAAVRMWSGCRWRVWRRTWRRNR</sequence>
<keyword evidence="1" id="KW-0812">Transmembrane</keyword>
<gene>
    <name evidence="2" type="ORF">LITE_LOCUS28920</name>
</gene>
<name>A0AAV0MKX2_9ROSI</name>
<evidence type="ECO:0000313" key="3">
    <source>
        <dbReference type="Proteomes" id="UP001154282"/>
    </source>
</evidence>
<keyword evidence="1" id="KW-1133">Transmembrane helix</keyword>
<evidence type="ECO:0008006" key="4">
    <source>
        <dbReference type="Google" id="ProtNLM"/>
    </source>
</evidence>
<feature type="transmembrane region" description="Helical" evidence="1">
    <location>
        <begin position="52"/>
        <end position="77"/>
    </location>
</feature>
<reference evidence="2" key="1">
    <citation type="submission" date="2022-08" db="EMBL/GenBank/DDBJ databases">
        <authorList>
            <person name="Gutierrez-Valencia J."/>
        </authorList>
    </citation>
    <scope>NUCLEOTIDE SEQUENCE</scope>
</reference>
<dbReference type="EMBL" id="CAMGYJ010000007">
    <property type="protein sequence ID" value="CAI0446203.1"/>
    <property type="molecule type" value="Genomic_DNA"/>
</dbReference>
<comment type="caution">
    <text evidence="2">The sequence shown here is derived from an EMBL/GenBank/DDBJ whole genome shotgun (WGS) entry which is preliminary data.</text>
</comment>
<organism evidence="2 3">
    <name type="scientific">Linum tenue</name>
    <dbReference type="NCBI Taxonomy" id="586396"/>
    <lineage>
        <taxon>Eukaryota</taxon>
        <taxon>Viridiplantae</taxon>
        <taxon>Streptophyta</taxon>
        <taxon>Embryophyta</taxon>
        <taxon>Tracheophyta</taxon>
        <taxon>Spermatophyta</taxon>
        <taxon>Magnoliopsida</taxon>
        <taxon>eudicotyledons</taxon>
        <taxon>Gunneridae</taxon>
        <taxon>Pentapetalae</taxon>
        <taxon>rosids</taxon>
        <taxon>fabids</taxon>
        <taxon>Malpighiales</taxon>
        <taxon>Linaceae</taxon>
        <taxon>Linum</taxon>
    </lineage>
</organism>
<accession>A0AAV0MKX2</accession>
<evidence type="ECO:0000256" key="1">
    <source>
        <dbReference type="SAM" id="Phobius"/>
    </source>
</evidence>
<evidence type="ECO:0000313" key="2">
    <source>
        <dbReference type="EMBL" id="CAI0446203.1"/>
    </source>
</evidence>